<evidence type="ECO:0000313" key="2">
    <source>
        <dbReference type="Proteomes" id="UP001341840"/>
    </source>
</evidence>
<keyword evidence="2" id="KW-1185">Reference proteome</keyword>
<dbReference type="PANTHER" id="PTHR16057">
    <property type="entry name" value="WINS1, 2 PROTEIN"/>
    <property type="match status" value="1"/>
</dbReference>
<name>A0ABU6WGT0_9FABA</name>
<dbReference type="EMBL" id="JASCZI010181532">
    <property type="protein sequence ID" value="MED6184330.1"/>
    <property type="molecule type" value="Genomic_DNA"/>
</dbReference>
<proteinExistence type="predicted"/>
<organism evidence="1 2">
    <name type="scientific">Stylosanthes scabra</name>
    <dbReference type="NCBI Taxonomy" id="79078"/>
    <lineage>
        <taxon>Eukaryota</taxon>
        <taxon>Viridiplantae</taxon>
        <taxon>Streptophyta</taxon>
        <taxon>Embryophyta</taxon>
        <taxon>Tracheophyta</taxon>
        <taxon>Spermatophyta</taxon>
        <taxon>Magnoliopsida</taxon>
        <taxon>eudicotyledons</taxon>
        <taxon>Gunneridae</taxon>
        <taxon>Pentapetalae</taxon>
        <taxon>rosids</taxon>
        <taxon>fabids</taxon>
        <taxon>Fabales</taxon>
        <taxon>Fabaceae</taxon>
        <taxon>Papilionoideae</taxon>
        <taxon>50 kb inversion clade</taxon>
        <taxon>dalbergioids sensu lato</taxon>
        <taxon>Dalbergieae</taxon>
        <taxon>Pterocarpus clade</taxon>
        <taxon>Stylosanthes</taxon>
    </lineage>
</organism>
<dbReference type="InterPro" id="IPR024875">
    <property type="entry name" value="Protein_Lines"/>
</dbReference>
<accession>A0ABU6WGT0</accession>
<comment type="caution">
    <text evidence="1">The sequence shown here is derived from an EMBL/GenBank/DDBJ whole genome shotgun (WGS) entry which is preliminary data.</text>
</comment>
<dbReference type="PANTHER" id="PTHR16057:SF1">
    <property type="entry name" value="PROTEIN LINES HOMOLOG 1"/>
    <property type="match status" value="1"/>
</dbReference>
<gene>
    <name evidence="1" type="ORF">PIB30_046426</name>
</gene>
<sequence>MFPAGELSWLCRLIVESLQPHTQPDTVSSICKQNEKELLLASSQVVRKIQLRIREFDSRIEDTATKPFPIDDGLFCSNHHSTIHQCLSEIVTKLMTLLTIKNEFVQHVAVNALVLTSQFMLKSV</sequence>
<reference evidence="1 2" key="1">
    <citation type="journal article" date="2023" name="Plants (Basel)">
        <title>Bridging the Gap: Combining Genomics and Transcriptomics Approaches to Understand Stylosanthes scabra, an Orphan Legume from the Brazilian Caatinga.</title>
        <authorList>
            <person name="Ferreira-Neto J.R.C."/>
            <person name="da Silva M.D."/>
            <person name="Binneck E."/>
            <person name="de Melo N.F."/>
            <person name="da Silva R.H."/>
            <person name="de Melo A.L.T.M."/>
            <person name="Pandolfi V."/>
            <person name="Bustamante F.O."/>
            <person name="Brasileiro-Vidal A.C."/>
            <person name="Benko-Iseppon A.M."/>
        </authorList>
    </citation>
    <scope>NUCLEOTIDE SEQUENCE [LARGE SCALE GENOMIC DNA]</scope>
    <source>
        <tissue evidence="1">Leaves</tissue>
    </source>
</reference>
<dbReference type="Proteomes" id="UP001341840">
    <property type="component" value="Unassembled WGS sequence"/>
</dbReference>
<protein>
    <submittedName>
        <fullName evidence="1">Uncharacterized protein</fullName>
    </submittedName>
</protein>
<evidence type="ECO:0000313" key="1">
    <source>
        <dbReference type="EMBL" id="MED6184330.1"/>
    </source>
</evidence>